<keyword evidence="3" id="KW-0813">Transport</keyword>
<feature type="transmembrane region" description="Helical" evidence="12">
    <location>
        <begin position="185"/>
        <end position="205"/>
    </location>
</feature>
<evidence type="ECO:0000256" key="3">
    <source>
        <dbReference type="ARBA" id="ARBA00022448"/>
    </source>
</evidence>
<feature type="transmembrane region" description="Helical" evidence="12">
    <location>
        <begin position="123"/>
        <end position="144"/>
    </location>
</feature>
<comment type="caution">
    <text evidence="13">The sequence shown here is derived from an EMBL/GenBank/DDBJ whole genome shotgun (WGS) entry which is preliminary data.</text>
</comment>
<evidence type="ECO:0000256" key="2">
    <source>
        <dbReference type="ARBA" id="ARBA00006434"/>
    </source>
</evidence>
<evidence type="ECO:0000256" key="6">
    <source>
        <dbReference type="ARBA" id="ARBA00022989"/>
    </source>
</evidence>
<sequence>MNTIKQENLWEFQFHFCEKNPMCCLSSYKEPQFKEKEFSGSFENEFCLIMHFSFLDLTVLLFYVGLVLFSGWFTSRKKDKDSASYFLAGKEISWIALSFSIVATETSTLTFLSIPGLSYSSNLTFLSLGLGFVLGRIIVAKLFIPMYYKSGFISVYEWVGNHYGKISQKTVTFLFKLTRILGDGVRMYASAIPVAILLEVFLKQFSLLKTTNLHIEILSLLLISGITILYTVQGGFRSVVWVDSIQFLIYVAGGIFALFYLGSILLKNGFDASYLIENANQTNKFQIFEWTDFSSAYFFPTAILGGILLTLGTHGVDQMFVQRILACRSESDAQKAMISSGIFVFFQFVLFLSIGVLLYFYYKDPSIPKDKVFSKFILEEVPSPITGFLLAAILASAMSTLSSSINSLSLTTKVDLKIEQFGSGTLSLFWGMILLLSSLLPLFLTTGKKGLVELGLSISSYTVGPIISIFLSGRIQSFYYMQKLKDSFASLAIGLTPILTLIFGKWTGSSFTLLVPFGIGTCLLLGFSLLQIQNRLTSQK</sequence>
<organism evidence="13 14">
    <name type="scientific">Leptospira interrogans str. 2002000626</name>
    <dbReference type="NCBI Taxonomy" id="996803"/>
    <lineage>
        <taxon>Bacteria</taxon>
        <taxon>Pseudomonadati</taxon>
        <taxon>Spirochaetota</taxon>
        <taxon>Spirochaetia</taxon>
        <taxon>Leptospirales</taxon>
        <taxon>Leptospiraceae</taxon>
        <taxon>Leptospira</taxon>
    </lineage>
</organism>
<dbReference type="GO" id="GO:0015293">
    <property type="term" value="F:symporter activity"/>
    <property type="evidence" value="ECO:0007669"/>
    <property type="project" value="TreeGrafter"/>
</dbReference>
<feature type="transmembrane region" description="Helical" evidence="12">
    <location>
        <begin position="297"/>
        <end position="316"/>
    </location>
</feature>
<dbReference type="EMBL" id="AFJL02000237">
    <property type="protein sequence ID" value="EMY02619.1"/>
    <property type="molecule type" value="Genomic_DNA"/>
</dbReference>
<feature type="transmembrane region" description="Helical" evidence="12">
    <location>
        <begin position="456"/>
        <end position="475"/>
    </location>
</feature>
<proteinExistence type="inferred from homology"/>
<dbReference type="CDD" id="cd11493">
    <property type="entry name" value="SLC5sbd_NIS-like_u1"/>
    <property type="match status" value="1"/>
</dbReference>
<dbReference type="GO" id="GO:0005886">
    <property type="term" value="C:plasma membrane"/>
    <property type="evidence" value="ECO:0007669"/>
    <property type="project" value="UniProtKB-SubCell"/>
</dbReference>
<feature type="transmembrane region" description="Helical" evidence="12">
    <location>
        <begin position="510"/>
        <end position="530"/>
    </location>
</feature>
<keyword evidence="7" id="KW-0915">Sodium</keyword>
<dbReference type="PANTHER" id="PTHR42985:SF47">
    <property type="entry name" value="INTEGRAL MEMBRANE TRANSPORT PROTEIN"/>
    <property type="match status" value="1"/>
</dbReference>
<keyword evidence="9 12" id="KW-0472">Membrane</keyword>
<evidence type="ECO:0000256" key="10">
    <source>
        <dbReference type="ARBA" id="ARBA00023201"/>
    </source>
</evidence>
<feature type="transmembrane region" description="Helical" evidence="12">
    <location>
        <begin position="487"/>
        <end position="504"/>
    </location>
</feature>
<evidence type="ECO:0000256" key="7">
    <source>
        <dbReference type="ARBA" id="ARBA00023053"/>
    </source>
</evidence>
<evidence type="ECO:0000313" key="13">
    <source>
        <dbReference type="EMBL" id="EMY02619.1"/>
    </source>
</evidence>
<keyword evidence="8" id="KW-0406">Ion transport</keyword>
<comment type="similarity">
    <text evidence="2 11">Belongs to the sodium:solute symporter (SSF) (TC 2.A.21) family.</text>
</comment>
<name>A0A829D0Z1_LEPIR</name>
<evidence type="ECO:0000256" key="11">
    <source>
        <dbReference type="RuleBase" id="RU362091"/>
    </source>
</evidence>
<keyword evidence="6 12" id="KW-1133">Transmembrane helix</keyword>
<feature type="transmembrane region" description="Helical" evidence="12">
    <location>
        <begin position="381"/>
        <end position="401"/>
    </location>
</feature>
<evidence type="ECO:0000256" key="5">
    <source>
        <dbReference type="ARBA" id="ARBA00022692"/>
    </source>
</evidence>
<protein>
    <submittedName>
        <fullName evidence="13">Transporter, SSS family</fullName>
    </submittedName>
</protein>
<keyword evidence="5 12" id="KW-0812">Transmembrane</keyword>
<dbReference type="PROSITE" id="PS50283">
    <property type="entry name" value="NA_SOLUT_SYMP_3"/>
    <property type="match status" value="1"/>
</dbReference>
<dbReference type="InterPro" id="IPR001734">
    <property type="entry name" value="Na/solute_symporter"/>
</dbReference>
<feature type="transmembrane region" description="Helical" evidence="12">
    <location>
        <begin position="48"/>
        <end position="73"/>
    </location>
</feature>
<evidence type="ECO:0000256" key="12">
    <source>
        <dbReference type="SAM" id="Phobius"/>
    </source>
</evidence>
<feature type="transmembrane region" description="Helical" evidence="12">
    <location>
        <begin position="248"/>
        <end position="266"/>
    </location>
</feature>
<dbReference type="AlphaFoldDB" id="A0A829D0Z1"/>
<accession>A0A829D0Z1</accession>
<feature type="transmembrane region" description="Helical" evidence="12">
    <location>
        <begin position="337"/>
        <end position="361"/>
    </location>
</feature>
<keyword evidence="10" id="KW-0739">Sodium transport</keyword>
<dbReference type="GO" id="GO:0006814">
    <property type="term" value="P:sodium ion transport"/>
    <property type="evidence" value="ECO:0007669"/>
    <property type="project" value="UniProtKB-KW"/>
</dbReference>
<dbReference type="Pfam" id="PF00474">
    <property type="entry name" value="SSF"/>
    <property type="match status" value="1"/>
</dbReference>
<keyword evidence="4" id="KW-1003">Cell membrane</keyword>
<evidence type="ECO:0000313" key="14">
    <source>
        <dbReference type="Proteomes" id="UP000012329"/>
    </source>
</evidence>
<dbReference type="PANTHER" id="PTHR42985">
    <property type="entry name" value="SODIUM-COUPLED MONOCARBOXYLATE TRANSPORTER"/>
    <property type="match status" value="1"/>
</dbReference>
<comment type="subcellular location">
    <subcellularLocation>
        <location evidence="1">Cell membrane</location>
        <topology evidence="1">Multi-pass membrane protein</topology>
    </subcellularLocation>
</comment>
<evidence type="ECO:0000256" key="8">
    <source>
        <dbReference type="ARBA" id="ARBA00023065"/>
    </source>
</evidence>
<evidence type="ECO:0000256" key="4">
    <source>
        <dbReference type="ARBA" id="ARBA00022475"/>
    </source>
</evidence>
<evidence type="ECO:0000256" key="9">
    <source>
        <dbReference type="ARBA" id="ARBA00023136"/>
    </source>
</evidence>
<dbReference type="Proteomes" id="UP000012329">
    <property type="component" value="Unassembled WGS sequence"/>
</dbReference>
<gene>
    <name evidence="13" type="ORF">LEP1GSC029_4852</name>
</gene>
<dbReference type="InterPro" id="IPR038377">
    <property type="entry name" value="Na/Glc_symporter_sf"/>
</dbReference>
<dbReference type="Gene3D" id="1.20.1730.10">
    <property type="entry name" value="Sodium/glucose cotransporter"/>
    <property type="match status" value="1"/>
</dbReference>
<evidence type="ECO:0000256" key="1">
    <source>
        <dbReference type="ARBA" id="ARBA00004651"/>
    </source>
</evidence>
<reference evidence="13 14" key="1">
    <citation type="submission" date="2013-02" db="EMBL/GenBank/DDBJ databases">
        <authorList>
            <person name="Harkins D.M."/>
            <person name="Durkin A.S."/>
            <person name="Brinkac L.M."/>
            <person name="Haft D.H."/>
            <person name="Selengut J.D."/>
            <person name="Sanka R."/>
            <person name="DePew J."/>
            <person name="Purushe J."/>
            <person name="Whelen A.C."/>
            <person name="Vinetz J.M."/>
            <person name="Sutton G.G."/>
            <person name="Nierman W.C."/>
            <person name="Fouts D.E."/>
        </authorList>
    </citation>
    <scope>NUCLEOTIDE SEQUENCE [LARGE SCALE GENOMIC DNA]</scope>
    <source>
        <strain evidence="13 14">2002000626</strain>
    </source>
</reference>
<feature type="transmembrane region" description="Helical" evidence="12">
    <location>
        <begin position="217"/>
        <end position="236"/>
    </location>
</feature>
<dbReference type="InterPro" id="IPR051163">
    <property type="entry name" value="Sodium:Solute_Symporter_SSF"/>
</dbReference>
<feature type="transmembrane region" description="Helical" evidence="12">
    <location>
        <begin position="94"/>
        <end position="117"/>
    </location>
</feature>
<feature type="transmembrane region" description="Helical" evidence="12">
    <location>
        <begin position="421"/>
        <end position="444"/>
    </location>
</feature>